<dbReference type="AlphaFoldDB" id="A0A0R1WI23"/>
<gene>
    <name evidence="1" type="ORF">FD31_GL002671</name>
</gene>
<proteinExistence type="predicted"/>
<evidence type="ECO:0000313" key="2">
    <source>
        <dbReference type="Proteomes" id="UP000051302"/>
    </source>
</evidence>
<keyword evidence="2" id="KW-1185">Reference proteome</keyword>
<dbReference type="PATRIC" id="fig|1423774.3.peg.2780"/>
<accession>A0A0R1WI23</accession>
<evidence type="ECO:0000313" key="1">
    <source>
        <dbReference type="EMBL" id="KRM17479.1"/>
    </source>
</evidence>
<organism evidence="1 2">
    <name type="scientific">Companilactobacillus nantensis DSM 16982</name>
    <dbReference type="NCBI Taxonomy" id="1423774"/>
    <lineage>
        <taxon>Bacteria</taxon>
        <taxon>Bacillati</taxon>
        <taxon>Bacillota</taxon>
        <taxon>Bacilli</taxon>
        <taxon>Lactobacillales</taxon>
        <taxon>Lactobacillaceae</taxon>
        <taxon>Companilactobacillus</taxon>
    </lineage>
</organism>
<dbReference type="EMBL" id="AZFV01000009">
    <property type="protein sequence ID" value="KRM17479.1"/>
    <property type="molecule type" value="Genomic_DNA"/>
</dbReference>
<name>A0A0R1WI23_9LACO</name>
<reference evidence="1 2" key="1">
    <citation type="journal article" date="2015" name="Genome Announc.">
        <title>Expanding the biotechnology potential of lactobacilli through comparative genomics of 213 strains and associated genera.</title>
        <authorList>
            <person name="Sun Z."/>
            <person name="Harris H.M."/>
            <person name="McCann A."/>
            <person name="Guo C."/>
            <person name="Argimon S."/>
            <person name="Zhang W."/>
            <person name="Yang X."/>
            <person name="Jeffery I.B."/>
            <person name="Cooney J.C."/>
            <person name="Kagawa T.F."/>
            <person name="Liu W."/>
            <person name="Song Y."/>
            <person name="Salvetti E."/>
            <person name="Wrobel A."/>
            <person name="Rasinkangas P."/>
            <person name="Parkhill J."/>
            <person name="Rea M.C."/>
            <person name="O'Sullivan O."/>
            <person name="Ritari J."/>
            <person name="Douillard F.P."/>
            <person name="Paul Ross R."/>
            <person name="Yang R."/>
            <person name="Briner A.E."/>
            <person name="Felis G.E."/>
            <person name="de Vos W.M."/>
            <person name="Barrangou R."/>
            <person name="Klaenhammer T.R."/>
            <person name="Caufield P.W."/>
            <person name="Cui Y."/>
            <person name="Zhang H."/>
            <person name="O'Toole P.W."/>
        </authorList>
    </citation>
    <scope>NUCLEOTIDE SEQUENCE [LARGE SCALE GENOMIC DNA]</scope>
    <source>
        <strain evidence="1 2">DSM 16982</strain>
    </source>
</reference>
<sequence>MIHEVLAGEVDILVDLISSYLSNGINNGDVSLENNAGTLTVYVFGFDVNGQVKAYKMKSGNNFRSELIAGGEIGPKEIIKPNNSEIVSAIRPILSIENTEEQLKKIMRIQKSIEDASGVSNKEYVGIGGENYCLQFNRNSEMAAIKRIDTFDDYEEQYEYAYDHINDN</sequence>
<comment type="caution">
    <text evidence="1">The sequence shown here is derived from an EMBL/GenBank/DDBJ whole genome shotgun (WGS) entry which is preliminary data.</text>
</comment>
<dbReference type="STRING" id="1423774.FD31_GL002671"/>
<protein>
    <submittedName>
        <fullName evidence="1">Uncharacterized protein</fullName>
    </submittedName>
</protein>
<dbReference type="Proteomes" id="UP000051302">
    <property type="component" value="Unassembled WGS sequence"/>
</dbReference>